<dbReference type="Gene3D" id="3.30.200.20">
    <property type="entry name" value="Phosphorylase Kinase, domain 1"/>
    <property type="match status" value="1"/>
</dbReference>
<dbReference type="InterPro" id="IPR011009">
    <property type="entry name" value="Kinase-like_dom_sf"/>
</dbReference>
<sequence length="526" mass="54496">MPESAPLTDDDPAEIGGYRLLGRLGAGGQGTVYLAEPAQGGDRVAVKSLSAEALDDSRVRQRFVREAEAARQVASFCTAAVLAADFDAESPYIVSEYVEGRSLSQRIRQDGPMAAGDLGRLAVATATALVAIHEAGIVHRDFKPGNVLFGDGGARVIDFGIAQITEGAGTLTNSTIGTPAFMAPEQIAHGNATPASDMFAWGAVMAFAATGASPFDGGTVPNVLHNVLHTDPDLRALPDELRPLVAAALAKDPAVRPAAVDVLMTLLGRQGRPTDAAGLNQAMHEARTAVLDDTGASTVANGPPTGTMTPATDASDPRRQGKRPPRWLLGAGAVVAVIALLGAGALLSSVLRPGGTPNGAESPGTRDGAESPGTQDGAESPGGNGRENPASEEDTDDPSSDRSEDAASADYRFSEEEAGAWEGVADSGNVFEVHIEAGAQTAALEALDNDTCSAEIRLLESTEDGYRANIPLSGGLEPNRCVDNTEFWPIIDEAELTVDGDTMTIGFFEEDEESEPRSTLELSRTG</sequence>
<keyword evidence="9" id="KW-1185">Reference proteome</keyword>
<dbReference type="SUPFAM" id="SSF56112">
    <property type="entry name" value="Protein kinase-like (PK-like)"/>
    <property type="match status" value="1"/>
</dbReference>
<dbReference type="PANTHER" id="PTHR43289:SF34">
    <property type="entry name" value="SERINE_THREONINE-PROTEIN KINASE YBDM-RELATED"/>
    <property type="match status" value="1"/>
</dbReference>
<dbReference type="InterPro" id="IPR008271">
    <property type="entry name" value="Ser/Thr_kinase_AS"/>
</dbReference>
<dbReference type="EMBL" id="JACHJT010000001">
    <property type="protein sequence ID" value="MBB4933663.1"/>
    <property type="molecule type" value="Genomic_DNA"/>
</dbReference>
<dbReference type="PROSITE" id="PS50011">
    <property type="entry name" value="PROTEIN_KINASE_DOM"/>
    <property type="match status" value="1"/>
</dbReference>
<evidence type="ECO:0000313" key="8">
    <source>
        <dbReference type="EMBL" id="MBB4933663.1"/>
    </source>
</evidence>
<comment type="caution">
    <text evidence="8">The sequence shown here is derived from an EMBL/GenBank/DDBJ whole genome shotgun (WGS) entry which is preliminary data.</text>
</comment>
<feature type="transmembrane region" description="Helical" evidence="6">
    <location>
        <begin position="327"/>
        <end position="347"/>
    </location>
</feature>
<feature type="region of interest" description="Disordered" evidence="5">
    <location>
        <begin position="292"/>
        <end position="325"/>
    </location>
</feature>
<keyword evidence="6" id="KW-1133">Transmembrane helix</keyword>
<evidence type="ECO:0000256" key="3">
    <source>
        <dbReference type="ARBA" id="ARBA00022777"/>
    </source>
</evidence>
<dbReference type="GO" id="GO:0004674">
    <property type="term" value="F:protein serine/threonine kinase activity"/>
    <property type="evidence" value="ECO:0007669"/>
    <property type="project" value="TreeGrafter"/>
</dbReference>
<keyword evidence="2" id="KW-0547">Nucleotide-binding</keyword>
<evidence type="ECO:0000259" key="7">
    <source>
        <dbReference type="PROSITE" id="PS50011"/>
    </source>
</evidence>
<dbReference type="Pfam" id="PF00069">
    <property type="entry name" value="Pkinase"/>
    <property type="match status" value="1"/>
</dbReference>
<evidence type="ECO:0000313" key="9">
    <source>
        <dbReference type="Proteomes" id="UP000523007"/>
    </source>
</evidence>
<dbReference type="PROSITE" id="PS00108">
    <property type="entry name" value="PROTEIN_KINASE_ST"/>
    <property type="match status" value="1"/>
</dbReference>
<dbReference type="Proteomes" id="UP000523007">
    <property type="component" value="Unassembled WGS sequence"/>
</dbReference>
<keyword evidence="6" id="KW-0812">Transmembrane</keyword>
<name>A0A7W7RKG0_9ACTN</name>
<accession>A0A7W7RKG0</accession>
<feature type="region of interest" description="Disordered" evidence="5">
    <location>
        <begin position="354"/>
        <end position="409"/>
    </location>
</feature>
<feature type="domain" description="Protein kinase" evidence="7">
    <location>
        <begin position="18"/>
        <end position="267"/>
    </location>
</feature>
<dbReference type="Gene3D" id="1.10.510.10">
    <property type="entry name" value="Transferase(Phosphotransferase) domain 1"/>
    <property type="match status" value="1"/>
</dbReference>
<evidence type="ECO:0000256" key="5">
    <source>
        <dbReference type="SAM" id="MobiDB-lite"/>
    </source>
</evidence>
<keyword evidence="6" id="KW-0472">Membrane</keyword>
<feature type="compositionally biased region" description="Polar residues" evidence="5">
    <location>
        <begin position="295"/>
        <end position="312"/>
    </location>
</feature>
<evidence type="ECO:0000256" key="6">
    <source>
        <dbReference type="SAM" id="Phobius"/>
    </source>
</evidence>
<keyword evidence="1" id="KW-0808">Transferase</keyword>
<dbReference type="RefSeq" id="WP_184581240.1">
    <property type="nucleotide sequence ID" value="NZ_JACHJT010000001.1"/>
</dbReference>
<keyword evidence="3 8" id="KW-0418">Kinase</keyword>
<keyword evidence="4" id="KW-0067">ATP-binding</keyword>
<proteinExistence type="predicted"/>
<evidence type="ECO:0000256" key="2">
    <source>
        <dbReference type="ARBA" id="ARBA00022741"/>
    </source>
</evidence>
<organism evidence="8 9">
    <name type="scientific">Lipingzhangella halophila</name>
    <dbReference type="NCBI Taxonomy" id="1783352"/>
    <lineage>
        <taxon>Bacteria</taxon>
        <taxon>Bacillati</taxon>
        <taxon>Actinomycetota</taxon>
        <taxon>Actinomycetes</taxon>
        <taxon>Streptosporangiales</taxon>
        <taxon>Nocardiopsidaceae</taxon>
        <taxon>Lipingzhangella</taxon>
    </lineage>
</organism>
<gene>
    <name evidence="8" type="ORF">F4561_004483</name>
</gene>
<dbReference type="AlphaFoldDB" id="A0A7W7RKG0"/>
<reference evidence="8 9" key="1">
    <citation type="submission" date="2020-08" db="EMBL/GenBank/DDBJ databases">
        <title>Sequencing the genomes of 1000 actinobacteria strains.</title>
        <authorList>
            <person name="Klenk H.-P."/>
        </authorList>
    </citation>
    <scope>NUCLEOTIDE SEQUENCE [LARGE SCALE GENOMIC DNA]</scope>
    <source>
        <strain evidence="8 9">DSM 102030</strain>
    </source>
</reference>
<evidence type="ECO:0000256" key="4">
    <source>
        <dbReference type="ARBA" id="ARBA00022840"/>
    </source>
</evidence>
<dbReference type="GO" id="GO:0005524">
    <property type="term" value="F:ATP binding"/>
    <property type="evidence" value="ECO:0007669"/>
    <property type="project" value="UniProtKB-KW"/>
</dbReference>
<dbReference type="InterPro" id="IPR000719">
    <property type="entry name" value="Prot_kinase_dom"/>
</dbReference>
<evidence type="ECO:0000256" key="1">
    <source>
        <dbReference type="ARBA" id="ARBA00022679"/>
    </source>
</evidence>
<dbReference type="CDD" id="cd14014">
    <property type="entry name" value="STKc_PknB_like"/>
    <property type="match status" value="1"/>
</dbReference>
<dbReference type="PANTHER" id="PTHR43289">
    <property type="entry name" value="MITOGEN-ACTIVATED PROTEIN KINASE KINASE KINASE 20-RELATED"/>
    <property type="match status" value="1"/>
</dbReference>
<protein>
    <submittedName>
        <fullName evidence="8">Putative Ser/Thr protein kinase</fullName>
    </submittedName>
</protein>